<evidence type="ECO:0000313" key="2">
    <source>
        <dbReference type="Proteomes" id="UP000018227"/>
    </source>
</evidence>
<protein>
    <submittedName>
        <fullName evidence="1">Uncharacterized protein</fullName>
    </submittedName>
</protein>
<reference evidence="1 2" key="1">
    <citation type="submission" date="2013-06" db="EMBL/GenBank/DDBJ databases">
        <authorList>
            <person name="Weinstock G."/>
            <person name="Sodergren E."/>
            <person name="Clifton S."/>
            <person name="Fulton L."/>
            <person name="Fulton B."/>
            <person name="Courtney L."/>
            <person name="Fronick C."/>
            <person name="Harrison M."/>
            <person name="Strong C."/>
            <person name="Farmer C."/>
            <person name="Delahaunty K."/>
            <person name="Markovic C."/>
            <person name="Hall O."/>
            <person name="Minx P."/>
            <person name="Tomlinson C."/>
            <person name="Mitreva M."/>
            <person name="Nelson J."/>
            <person name="Hou S."/>
            <person name="Wollam A."/>
            <person name="Pepin K.H."/>
            <person name="Johnson M."/>
            <person name="Bhonagiri V."/>
            <person name="Nash W.E."/>
            <person name="Warren W."/>
            <person name="Chinwalla A."/>
            <person name="Mardis E.R."/>
            <person name="Wilson R.K."/>
        </authorList>
    </citation>
    <scope>NUCLEOTIDE SEQUENCE [LARGE SCALE GENOMIC DNA]</scope>
    <source>
        <strain evidence="1 2">ATCC 51271</strain>
    </source>
</reference>
<dbReference type="EMBL" id="ACIL03000021">
    <property type="protein sequence ID" value="ESL01706.1"/>
    <property type="molecule type" value="Genomic_DNA"/>
</dbReference>
<organism evidence="1 2">
    <name type="scientific">Catonella morbi ATCC 51271</name>
    <dbReference type="NCBI Taxonomy" id="592026"/>
    <lineage>
        <taxon>Bacteria</taxon>
        <taxon>Bacillati</taxon>
        <taxon>Bacillota</taxon>
        <taxon>Clostridia</taxon>
        <taxon>Lachnospirales</taxon>
        <taxon>Lachnospiraceae</taxon>
        <taxon>Catonella</taxon>
    </lineage>
</organism>
<dbReference type="AlphaFoldDB" id="V2Y1Y6"/>
<proteinExistence type="predicted"/>
<keyword evidence="2" id="KW-1185">Reference proteome</keyword>
<dbReference type="Proteomes" id="UP000018227">
    <property type="component" value="Unassembled WGS sequence"/>
</dbReference>
<dbReference type="STRING" id="592026.GCWU0000282_003267"/>
<accession>V2Y1Y6</accession>
<sequence>MKNNKRLKERNIYFNKLIAFKDTDSKNIKHRLKENTLRVD</sequence>
<dbReference type="HOGENOM" id="CLU_3286818_0_0_9"/>
<gene>
    <name evidence="1" type="ORF">GCWU0000282_003267</name>
</gene>
<name>V2Y1Y6_9FIRM</name>
<evidence type="ECO:0000313" key="1">
    <source>
        <dbReference type="EMBL" id="ESL01706.1"/>
    </source>
</evidence>
<comment type="caution">
    <text evidence="1">The sequence shown here is derived from an EMBL/GenBank/DDBJ whole genome shotgun (WGS) entry which is preliminary data.</text>
</comment>